<sequence length="191" mass="20745">MHPRPRCPGCPPAEGQGGFTLIELLVVLVIIGCLVGLAVLSSGVAGPSRELNNEAERLAGLIGVLVDEAVLDNREYGLRLEGDGYRVLRFDEAKARWQEVGDETHKLPAWAELKFELEGAALALPGPVADEDEKTKDQPRTPQLLILSSGELSPFRLELGERRKDGLRLQMSSDGFRLPRVEAMPGKGRAG</sequence>
<dbReference type="NCBIfam" id="TIGR02532">
    <property type="entry name" value="IV_pilin_GFxxxE"/>
    <property type="match status" value="1"/>
</dbReference>
<dbReference type="Proteomes" id="UP000509383">
    <property type="component" value="Chromosome"/>
</dbReference>
<keyword evidence="4" id="KW-0488">Methylation</keyword>
<dbReference type="AlphaFoldDB" id="A0A6J4E0S1"/>
<gene>
    <name evidence="13" type="primary">xcpU_1</name>
    <name evidence="13" type="ORF">TUM18999_17240</name>
    <name evidence="14" type="ORF">TUM20286_13290</name>
</gene>
<evidence type="ECO:0000256" key="1">
    <source>
        <dbReference type="ARBA" id="ARBA00004377"/>
    </source>
</evidence>
<evidence type="ECO:0000256" key="4">
    <source>
        <dbReference type="ARBA" id="ARBA00022481"/>
    </source>
</evidence>
<dbReference type="Pfam" id="PF07963">
    <property type="entry name" value="N_methyl"/>
    <property type="match status" value="1"/>
</dbReference>
<dbReference type="Proteomes" id="UP001054892">
    <property type="component" value="Unassembled WGS sequence"/>
</dbReference>
<feature type="domain" description="General secretion pathway GspH" evidence="12">
    <location>
        <begin position="54"/>
        <end position="175"/>
    </location>
</feature>
<dbReference type="GO" id="GO:0005886">
    <property type="term" value="C:plasma membrane"/>
    <property type="evidence" value="ECO:0007669"/>
    <property type="project" value="UniProtKB-SubCell"/>
</dbReference>
<dbReference type="GO" id="GO:0015628">
    <property type="term" value="P:protein secretion by the type II secretion system"/>
    <property type="evidence" value="ECO:0007669"/>
    <property type="project" value="InterPro"/>
</dbReference>
<evidence type="ECO:0000256" key="7">
    <source>
        <dbReference type="ARBA" id="ARBA00022989"/>
    </source>
</evidence>
<dbReference type="Pfam" id="PF12019">
    <property type="entry name" value="GspH"/>
    <property type="match status" value="1"/>
</dbReference>
<dbReference type="InterPro" id="IPR022346">
    <property type="entry name" value="T2SS_GspH"/>
</dbReference>
<dbReference type="InterPro" id="IPR012902">
    <property type="entry name" value="N_methyl_site"/>
</dbReference>
<dbReference type="PRINTS" id="PR00885">
    <property type="entry name" value="BCTERIALGSPH"/>
</dbReference>
<dbReference type="EMBL" id="BQKM01000002">
    <property type="protein sequence ID" value="GJN51577.1"/>
    <property type="molecule type" value="Genomic_DNA"/>
</dbReference>
<evidence type="ECO:0000256" key="2">
    <source>
        <dbReference type="ARBA" id="ARBA00021549"/>
    </source>
</evidence>
<comment type="similarity">
    <text evidence="9">Belongs to the GSP H family.</text>
</comment>
<dbReference type="InterPro" id="IPR002416">
    <property type="entry name" value="T2SS_protein-GspH"/>
</dbReference>
<dbReference type="RefSeq" id="WP_173173615.1">
    <property type="nucleotide sequence ID" value="NZ_AP023189.1"/>
</dbReference>
<dbReference type="InterPro" id="IPR049875">
    <property type="entry name" value="TypeII_GspH"/>
</dbReference>
<keyword evidence="5" id="KW-0997">Cell inner membrane</keyword>
<evidence type="ECO:0000256" key="5">
    <source>
        <dbReference type="ARBA" id="ARBA00022519"/>
    </source>
</evidence>
<keyword evidence="3" id="KW-1003">Cell membrane</keyword>
<evidence type="ECO:0000256" key="6">
    <source>
        <dbReference type="ARBA" id="ARBA00022692"/>
    </source>
</evidence>
<reference evidence="13 15" key="1">
    <citation type="submission" date="2020-05" db="EMBL/GenBank/DDBJ databases">
        <title>Characterization of novel class B3 metallo-beta-lactamase from novel Pseudomonas species.</title>
        <authorList>
            <person name="Yamada K."/>
            <person name="Aoki K."/>
            <person name="Ishii Y."/>
        </authorList>
    </citation>
    <scope>NUCLEOTIDE SEQUENCE [LARGE SCALE GENOMIC DNA]</scope>
    <source>
        <strain evidence="13 15">TUM18999</strain>
        <strain evidence="14 16">TUM20286</strain>
    </source>
</reference>
<dbReference type="InterPro" id="IPR045584">
    <property type="entry name" value="Pilin-like"/>
</dbReference>
<evidence type="ECO:0000256" key="8">
    <source>
        <dbReference type="ARBA" id="ARBA00023136"/>
    </source>
</evidence>
<keyword evidence="8 11" id="KW-0472">Membrane</keyword>
<dbReference type="NCBIfam" id="TIGR01708">
    <property type="entry name" value="typeII_sec_gspH"/>
    <property type="match status" value="1"/>
</dbReference>
<proteinExistence type="inferred from homology"/>
<keyword evidence="16" id="KW-1185">Reference proteome</keyword>
<evidence type="ECO:0000313" key="15">
    <source>
        <dbReference type="Proteomes" id="UP000509383"/>
    </source>
</evidence>
<evidence type="ECO:0000256" key="10">
    <source>
        <dbReference type="ARBA" id="ARBA00030775"/>
    </source>
</evidence>
<dbReference type="SUPFAM" id="SSF54523">
    <property type="entry name" value="Pili subunits"/>
    <property type="match status" value="1"/>
</dbReference>
<evidence type="ECO:0000256" key="9">
    <source>
        <dbReference type="ARBA" id="ARBA00025772"/>
    </source>
</evidence>
<evidence type="ECO:0000313" key="14">
    <source>
        <dbReference type="EMBL" id="GJN51577.1"/>
    </source>
</evidence>
<evidence type="ECO:0000256" key="11">
    <source>
        <dbReference type="SAM" id="Phobius"/>
    </source>
</evidence>
<name>A0A6J4E0S1_9PSED</name>
<dbReference type="Gene3D" id="3.55.40.10">
    <property type="entry name" value="minor pseudopilin epsh domain"/>
    <property type="match status" value="1"/>
</dbReference>
<keyword evidence="6 11" id="KW-0812">Transmembrane</keyword>
<accession>A0A6J4E0S1</accession>
<dbReference type="GO" id="GO:0015627">
    <property type="term" value="C:type II protein secretion system complex"/>
    <property type="evidence" value="ECO:0007669"/>
    <property type="project" value="InterPro"/>
</dbReference>
<protein>
    <recommendedName>
        <fullName evidence="2">Type II secretion system protein H</fullName>
    </recommendedName>
    <alternativeName>
        <fullName evidence="10">General secretion pathway protein H</fullName>
    </alternativeName>
</protein>
<evidence type="ECO:0000259" key="12">
    <source>
        <dbReference type="Pfam" id="PF12019"/>
    </source>
</evidence>
<organism evidence="13 15">
    <name type="scientific">Pseudomonas tohonis</name>
    <dbReference type="NCBI Taxonomy" id="2725477"/>
    <lineage>
        <taxon>Bacteria</taxon>
        <taxon>Pseudomonadati</taxon>
        <taxon>Pseudomonadota</taxon>
        <taxon>Gammaproteobacteria</taxon>
        <taxon>Pseudomonadales</taxon>
        <taxon>Pseudomonadaceae</taxon>
        <taxon>Pseudomonas</taxon>
    </lineage>
</organism>
<dbReference type="EMBL" id="AP023189">
    <property type="protein sequence ID" value="BCG23533.1"/>
    <property type="molecule type" value="Genomic_DNA"/>
</dbReference>
<evidence type="ECO:0000313" key="13">
    <source>
        <dbReference type="EMBL" id="BCG23533.1"/>
    </source>
</evidence>
<comment type="subcellular location">
    <subcellularLocation>
        <location evidence="1">Cell inner membrane</location>
        <topology evidence="1">Single-pass membrane protein</topology>
    </subcellularLocation>
</comment>
<evidence type="ECO:0000256" key="3">
    <source>
        <dbReference type="ARBA" id="ARBA00022475"/>
    </source>
</evidence>
<evidence type="ECO:0000313" key="16">
    <source>
        <dbReference type="Proteomes" id="UP001054892"/>
    </source>
</evidence>
<dbReference type="KEGG" id="ptw:TUM18999_17240"/>
<feature type="transmembrane region" description="Helical" evidence="11">
    <location>
        <begin position="20"/>
        <end position="40"/>
    </location>
</feature>
<keyword evidence="7 11" id="KW-1133">Transmembrane helix</keyword>